<evidence type="ECO:0000313" key="10">
    <source>
        <dbReference type="Proteomes" id="UP000305675"/>
    </source>
</evidence>
<reference evidence="9 10" key="1">
    <citation type="submission" date="2019-04" db="EMBL/GenBank/DDBJ databases">
        <authorList>
            <person name="Hwang J.C."/>
        </authorList>
    </citation>
    <scope>NUCLEOTIDE SEQUENCE [LARGE SCALE GENOMIC DNA]</scope>
    <source>
        <strain evidence="9 10">IMCC35002</strain>
    </source>
</reference>
<keyword evidence="8" id="KW-0472">Membrane</keyword>
<dbReference type="Proteomes" id="UP000305675">
    <property type="component" value="Unassembled WGS sequence"/>
</dbReference>
<evidence type="ECO:0000256" key="2">
    <source>
        <dbReference type="ARBA" id="ARBA00022617"/>
    </source>
</evidence>
<keyword evidence="6 7" id="KW-0503">Monooxygenase</keyword>
<evidence type="ECO:0000256" key="5">
    <source>
        <dbReference type="ARBA" id="ARBA00023004"/>
    </source>
</evidence>
<protein>
    <submittedName>
        <fullName evidence="9">Cytochrome P450</fullName>
    </submittedName>
</protein>
<dbReference type="PANTHER" id="PTHR24291">
    <property type="entry name" value="CYTOCHROME P450 FAMILY 4"/>
    <property type="match status" value="1"/>
</dbReference>
<dbReference type="GO" id="GO:0004497">
    <property type="term" value="F:monooxygenase activity"/>
    <property type="evidence" value="ECO:0007669"/>
    <property type="project" value="UniProtKB-KW"/>
</dbReference>
<keyword evidence="3 7" id="KW-0479">Metal-binding</keyword>
<accession>A0A4U1BM68</accession>
<dbReference type="RefSeq" id="WP_136864029.1">
    <property type="nucleotide sequence ID" value="NZ_SWCJ01000011.1"/>
</dbReference>
<keyword evidence="8" id="KW-0812">Transmembrane</keyword>
<dbReference type="Gene3D" id="1.10.630.10">
    <property type="entry name" value="Cytochrome P450"/>
    <property type="match status" value="1"/>
</dbReference>
<gene>
    <name evidence="9" type="ORF">FCL42_13910</name>
</gene>
<dbReference type="InterPro" id="IPR017972">
    <property type="entry name" value="Cyt_P450_CS"/>
</dbReference>
<dbReference type="InterPro" id="IPR001128">
    <property type="entry name" value="Cyt_P450"/>
</dbReference>
<dbReference type="GO" id="GO:0005506">
    <property type="term" value="F:iron ion binding"/>
    <property type="evidence" value="ECO:0007669"/>
    <property type="project" value="InterPro"/>
</dbReference>
<evidence type="ECO:0000256" key="4">
    <source>
        <dbReference type="ARBA" id="ARBA00023002"/>
    </source>
</evidence>
<keyword evidence="5 7" id="KW-0408">Iron</keyword>
<evidence type="ECO:0000256" key="8">
    <source>
        <dbReference type="SAM" id="Phobius"/>
    </source>
</evidence>
<evidence type="ECO:0000256" key="3">
    <source>
        <dbReference type="ARBA" id="ARBA00022723"/>
    </source>
</evidence>
<dbReference type="InterPro" id="IPR036396">
    <property type="entry name" value="Cyt_P450_sf"/>
</dbReference>
<feature type="transmembrane region" description="Helical" evidence="8">
    <location>
        <begin position="197"/>
        <end position="220"/>
    </location>
</feature>
<dbReference type="PRINTS" id="PR00359">
    <property type="entry name" value="BP450"/>
</dbReference>
<name>A0A4U1BM68_9GAMM</name>
<keyword evidence="10" id="KW-1185">Reference proteome</keyword>
<comment type="caution">
    <text evidence="9">The sequence shown here is derived from an EMBL/GenBank/DDBJ whole genome shotgun (WGS) entry which is preliminary data.</text>
</comment>
<keyword evidence="8" id="KW-1133">Transmembrane helix</keyword>
<comment type="similarity">
    <text evidence="1 7">Belongs to the cytochrome P450 family.</text>
</comment>
<dbReference type="PANTHER" id="PTHR24291:SF50">
    <property type="entry name" value="BIFUNCTIONAL ALBAFLAVENONE MONOOXYGENASE_TERPENE SYNTHASE"/>
    <property type="match status" value="1"/>
</dbReference>
<keyword evidence="2 7" id="KW-0349">Heme</keyword>
<dbReference type="InterPro" id="IPR002397">
    <property type="entry name" value="Cyt_P450_B"/>
</dbReference>
<dbReference type="Pfam" id="PF00067">
    <property type="entry name" value="p450"/>
    <property type="match status" value="1"/>
</dbReference>
<dbReference type="OrthoDB" id="9764248at2"/>
<evidence type="ECO:0000256" key="1">
    <source>
        <dbReference type="ARBA" id="ARBA00010617"/>
    </source>
</evidence>
<keyword evidence="4 7" id="KW-0560">Oxidoreductase</keyword>
<dbReference type="CDD" id="cd00302">
    <property type="entry name" value="cytochrome_P450"/>
    <property type="match status" value="1"/>
</dbReference>
<dbReference type="SUPFAM" id="SSF48264">
    <property type="entry name" value="Cytochrome P450"/>
    <property type="match status" value="1"/>
</dbReference>
<dbReference type="GO" id="GO:0020037">
    <property type="term" value="F:heme binding"/>
    <property type="evidence" value="ECO:0007669"/>
    <property type="project" value="InterPro"/>
</dbReference>
<evidence type="ECO:0000313" key="9">
    <source>
        <dbReference type="EMBL" id="TKB53669.1"/>
    </source>
</evidence>
<proteinExistence type="inferred from homology"/>
<evidence type="ECO:0000256" key="6">
    <source>
        <dbReference type="ARBA" id="ARBA00023033"/>
    </source>
</evidence>
<organism evidence="9 10">
    <name type="scientific">Ferrimonas aestuarii</name>
    <dbReference type="NCBI Taxonomy" id="2569539"/>
    <lineage>
        <taxon>Bacteria</taxon>
        <taxon>Pseudomonadati</taxon>
        <taxon>Pseudomonadota</taxon>
        <taxon>Gammaproteobacteria</taxon>
        <taxon>Alteromonadales</taxon>
        <taxon>Ferrimonadaceae</taxon>
        <taxon>Ferrimonas</taxon>
    </lineage>
</organism>
<dbReference type="AlphaFoldDB" id="A0A4U1BM68"/>
<dbReference type="EMBL" id="SWCJ01000011">
    <property type="protein sequence ID" value="TKB53669.1"/>
    <property type="molecule type" value="Genomic_DNA"/>
</dbReference>
<sequence length="362" mass="41739">MKDFNLNPFQYIDSYLEKGISNFRVPSGALYLSQSKLVSDMFNDTSLFQESSDFYTVDVRKGMLHEETQKFLNKTVMNHLKRSLGECKSKAIVEIGLISSKELVWPASGVRLMSEIYREAIIGRNPSDNLSKLYFRIVETSIINKDRKRKFLSHTLYSWNVNRVIKRELHKSDSNEKSILSIVASAPKITIDEKVSLFISFLFSIVATQAFTLSWVFYLMEQNDSYQASASSLLMESMRVWPVAWNSGRVAKKEIELEETKIKEGEQVVACTYALHRNKELWSCPHQFLPDRWEAKPKPSTYAPFGMGKHKCVAEHYSIDWLTFLIDSIKDKVDVIVQDINTPIPSPMLAPPEFKMKFRNES</sequence>
<evidence type="ECO:0000256" key="7">
    <source>
        <dbReference type="RuleBase" id="RU000461"/>
    </source>
</evidence>
<dbReference type="GO" id="GO:0016705">
    <property type="term" value="F:oxidoreductase activity, acting on paired donors, with incorporation or reduction of molecular oxygen"/>
    <property type="evidence" value="ECO:0007669"/>
    <property type="project" value="InterPro"/>
</dbReference>
<dbReference type="InterPro" id="IPR050196">
    <property type="entry name" value="Cytochrome_P450_Monoox"/>
</dbReference>
<dbReference type="PROSITE" id="PS00086">
    <property type="entry name" value="CYTOCHROME_P450"/>
    <property type="match status" value="1"/>
</dbReference>